<dbReference type="HOGENOM" id="CLU_094210_0_0_6"/>
<dbReference type="Pfam" id="PF11251">
    <property type="entry name" value="DUF3050"/>
    <property type="match status" value="1"/>
</dbReference>
<gene>
    <name evidence="1" type="ordered locus">TVNIR_0867</name>
</gene>
<dbReference type="SUPFAM" id="SSF48613">
    <property type="entry name" value="Heme oxygenase-like"/>
    <property type="match status" value="1"/>
</dbReference>
<dbReference type="OrthoDB" id="9791270at2"/>
<proteinExistence type="predicted"/>
<keyword evidence="2" id="KW-1185">Reference proteome</keyword>
<dbReference type="AlphaFoldDB" id="L0DU70"/>
<dbReference type="STRING" id="1255043.TVNIR_0867"/>
<dbReference type="eggNOG" id="ENOG502Z7VP">
    <property type="taxonomic scope" value="Bacteria"/>
</dbReference>
<sequence length="259" mass="28925">MPQPTGFDPKVLEPLRKRLDEHPVYGLRDLDALRHFMEHHVYSVWDFMSLIKYLQGHLAPVRQPWTPSGDAAVRRFINELVLEEESDAVPGPGGVDRHMSHFELYCEAMEELGADPERPRRFVAMASERGIDAALAAGIAPEPAARFMRSTFDFIASGKPHVVAAALALGREHVIPGMFRSFLREMGVGSGAAPQFHFYLNRHIHLDEDFHGPMSLRMLDLLCAGDPTRLAEARAAAGTALEARIEFWDGVHARLREAA</sequence>
<dbReference type="RefSeq" id="WP_015257700.1">
    <property type="nucleotide sequence ID" value="NC_019902.2"/>
</dbReference>
<reference evidence="1" key="1">
    <citation type="submission" date="2015-12" db="EMBL/GenBank/DDBJ databases">
        <authorList>
            <person name="Tikhonova T.V."/>
            <person name="Pavlov A.R."/>
            <person name="Beletsky A.V."/>
            <person name="Mardanov A.V."/>
            <person name="Sorokin D.Y."/>
            <person name="Ravin N.V."/>
            <person name="Popov V.O."/>
        </authorList>
    </citation>
    <scope>NUCLEOTIDE SEQUENCE</scope>
    <source>
        <strain evidence="1">DSM 14787</strain>
    </source>
</reference>
<evidence type="ECO:0000313" key="1">
    <source>
        <dbReference type="EMBL" id="AGA32557.1"/>
    </source>
</evidence>
<name>L0DU70_THIND</name>
<organism evidence="1 2">
    <name type="scientific">Thioalkalivibrio nitratireducens (strain DSM 14787 / UNIQEM 213 / ALEN2)</name>
    <dbReference type="NCBI Taxonomy" id="1255043"/>
    <lineage>
        <taxon>Bacteria</taxon>
        <taxon>Pseudomonadati</taxon>
        <taxon>Pseudomonadota</taxon>
        <taxon>Gammaproteobacteria</taxon>
        <taxon>Chromatiales</taxon>
        <taxon>Ectothiorhodospiraceae</taxon>
        <taxon>Thioalkalivibrio</taxon>
    </lineage>
</organism>
<dbReference type="PATRIC" id="fig|1255043.3.peg.873"/>
<dbReference type="Proteomes" id="UP000010809">
    <property type="component" value="Chromosome"/>
</dbReference>
<dbReference type="InterPro" id="IPR024423">
    <property type="entry name" value="DUF3050"/>
</dbReference>
<evidence type="ECO:0008006" key="3">
    <source>
        <dbReference type="Google" id="ProtNLM"/>
    </source>
</evidence>
<dbReference type="EMBL" id="CP003989">
    <property type="protein sequence ID" value="AGA32557.1"/>
    <property type="molecule type" value="Genomic_DNA"/>
</dbReference>
<dbReference type="InterPro" id="IPR016084">
    <property type="entry name" value="Haem_Oase-like_multi-hlx"/>
</dbReference>
<dbReference type="Gene3D" id="1.20.910.10">
    <property type="entry name" value="Heme oxygenase-like"/>
    <property type="match status" value="1"/>
</dbReference>
<accession>L0DU70</accession>
<evidence type="ECO:0000313" key="2">
    <source>
        <dbReference type="Proteomes" id="UP000010809"/>
    </source>
</evidence>
<dbReference type="KEGG" id="tni:TVNIR_0867"/>
<protein>
    <recommendedName>
        <fullName evidence="3">Heme oxygenase</fullName>
    </recommendedName>
</protein>